<organism evidence="1 2">
    <name type="scientific">Sutcliffiella cohnii</name>
    <dbReference type="NCBI Taxonomy" id="33932"/>
    <lineage>
        <taxon>Bacteria</taxon>
        <taxon>Bacillati</taxon>
        <taxon>Bacillota</taxon>
        <taxon>Bacilli</taxon>
        <taxon>Bacillales</taxon>
        <taxon>Bacillaceae</taxon>
        <taxon>Sutcliffiella</taxon>
    </lineage>
</organism>
<gene>
    <name evidence="1" type="ORF">BC6307_17210</name>
</gene>
<sequence>MSLNYQDQLHVLKDILADHQFDCCGSVAEYEQLERLIKSLMVNADIDQNVKNILSDIYSYSQTGRNIKNVNDHVLAHQDQLTNWIDSIDQYS</sequence>
<dbReference type="EMBL" id="CP018866">
    <property type="protein sequence ID" value="AST92901.1"/>
    <property type="molecule type" value="Genomic_DNA"/>
</dbReference>
<reference evidence="1 2" key="1">
    <citation type="submission" date="2016-12" db="EMBL/GenBank/DDBJ databases">
        <title>The whole genome sequencing and assembly of Bacillus cohnii DSM 6307T strain.</title>
        <authorList>
            <person name="Lee Y.-J."/>
            <person name="Yi H."/>
            <person name="Bahn Y.-S."/>
            <person name="Kim J.F."/>
            <person name="Lee D.-W."/>
        </authorList>
    </citation>
    <scope>NUCLEOTIDE SEQUENCE [LARGE SCALE GENOMIC DNA]</scope>
    <source>
        <strain evidence="1 2">DSM 6307</strain>
    </source>
</reference>
<accession>A0A223KTS9</accession>
<dbReference type="InterPro" id="IPR025547">
    <property type="entry name" value="YtzH"/>
</dbReference>
<dbReference type="Proteomes" id="UP000215224">
    <property type="component" value="Chromosome"/>
</dbReference>
<dbReference type="KEGG" id="bcoh:BC6307_17210"/>
<protein>
    <recommendedName>
        <fullName evidence="3">YtzH-like protein</fullName>
    </recommendedName>
</protein>
<dbReference type="RefSeq" id="WP_066413229.1">
    <property type="nucleotide sequence ID" value="NZ_CP018866.1"/>
</dbReference>
<evidence type="ECO:0008006" key="3">
    <source>
        <dbReference type="Google" id="ProtNLM"/>
    </source>
</evidence>
<evidence type="ECO:0000313" key="1">
    <source>
        <dbReference type="EMBL" id="AST92901.1"/>
    </source>
</evidence>
<name>A0A223KTS9_9BACI</name>
<dbReference type="STRING" id="1314751.GCA_001591425_01126"/>
<evidence type="ECO:0000313" key="2">
    <source>
        <dbReference type="Proteomes" id="UP000215224"/>
    </source>
</evidence>
<proteinExistence type="predicted"/>
<keyword evidence="2" id="KW-1185">Reference proteome</keyword>
<dbReference type="AlphaFoldDB" id="A0A223KTS9"/>
<dbReference type="Pfam" id="PF14165">
    <property type="entry name" value="YtzH"/>
    <property type="match status" value="1"/>
</dbReference>